<comment type="caution">
    <text evidence="1">The sequence shown here is derived from an EMBL/GenBank/DDBJ whole genome shotgun (WGS) entry which is preliminary data.</text>
</comment>
<evidence type="ECO:0000313" key="2">
    <source>
        <dbReference type="Proteomes" id="UP000789759"/>
    </source>
</evidence>
<proteinExistence type="predicted"/>
<reference evidence="1" key="1">
    <citation type="submission" date="2021-06" db="EMBL/GenBank/DDBJ databases">
        <authorList>
            <person name="Kallberg Y."/>
            <person name="Tangrot J."/>
            <person name="Rosling A."/>
        </authorList>
    </citation>
    <scope>NUCLEOTIDE SEQUENCE</scope>
    <source>
        <strain evidence="1">FL966</strain>
    </source>
</reference>
<dbReference type="Proteomes" id="UP000789759">
    <property type="component" value="Unassembled WGS sequence"/>
</dbReference>
<evidence type="ECO:0000313" key="1">
    <source>
        <dbReference type="EMBL" id="CAG8809968.1"/>
    </source>
</evidence>
<feature type="non-terminal residue" evidence="1">
    <location>
        <position position="148"/>
    </location>
</feature>
<accession>A0A9N9PEW9</accession>
<dbReference type="OrthoDB" id="2415326at2759"/>
<dbReference type="EMBL" id="CAJVQA010037518">
    <property type="protein sequence ID" value="CAG8809968.1"/>
    <property type="molecule type" value="Genomic_DNA"/>
</dbReference>
<keyword evidence="2" id="KW-1185">Reference proteome</keyword>
<feature type="non-terminal residue" evidence="1">
    <location>
        <position position="1"/>
    </location>
</feature>
<sequence>HFILGFVLFGGKFDDVMKPIVDEINILEKDTKHYNNSLGCRSCLVPKEQLNVLLLISTFTKQTYKELDEALKIKHILLQKNIEFDFIYYHNTLQMIYYLIDEGEDSCFQNVGQGFQNFIMDPLLQPILSDWYMMQNIQEEDMFDIDMQ</sequence>
<gene>
    <name evidence="1" type="ORF">CPELLU_LOCUS18532</name>
</gene>
<dbReference type="AlphaFoldDB" id="A0A9N9PEW9"/>
<organism evidence="1 2">
    <name type="scientific">Cetraspora pellucida</name>
    <dbReference type="NCBI Taxonomy" id="1433469"/>
    <lineage>
        <taxon>Eukaryota</taxon>
        <taxon>Fungi</taxon>
        <taxon>Fungi incertae sedis</taxon>
        <taxon>Mucoromycota</taxon>
        <taxon>Glomeromycotina</taxon>
        <taxon>Glomeromycetes</taxon>
        <taxon>Diversisporales</taxon>
        <taxon>Gigasporaceae</taxon>
        <taxon>Cetraspora</taxon>
    </lineage>
</organism>
<name>A0A9N9PEW9_9GLOM</name>
<protein>
    <submittedName>
        <fullName evidence="1">22052_t:CDS:1</fullName>
    </submittedName>
</protein>